<dbReference type="OrthoDB" id="6998040at2"/>
<comment type="caution">
    <text evidence="3">The sequence shown here is derived from an EMBL/GenBank/DDBJ whole genome shotgun (WGS) entry which is preliminary data.</text>
</comment>
<keyword evidence="1" id="KW-0472">Membrane</keyword>
<proteinExistence type="predicted"/>
<dbReference type="NCBIfam" id="TIGR03349">
    <property type="entry name" value="IV_VI_DotU"/>
    <property type="match status" value="1"/>
</dbReference>
<evidence type="ECO:0000313" key="4">
    <source>
        <dbReference type="Proteomes" id="UP000248395"/>
    </source>
</evidence>
<protein>
    <submittedName>
        <fullName evidence="3">Type VI secretion system protein ImpK</fullName>
    </submittedName>
</protein>
<accession>A0A318JH35</accession>
<reference evidence="3 4" key="1">
    <citation type="submission" date="2018-05" db="EMBL/GenBank/DDBJ databases">
        <title>Genomic Encyclopedia of Type Strains, Phase IV (KMG-IV): sequencing the most valuable type-strain genomes for metagenomic binning, comparative biology and taxonomic classification.</title>
        <authorList>
            <person name="Goeker M."/>
        </authorList>
    </citation>
    <scope>NUCLEOTIDE SEQUENCE [LARGE SCALE GENOMIC DNA]</scope>
    <source>
        <strain evidence="3 4">DSM 25134</strain>
    </source>
</reference>
<dbReference type="InterPro" id="IPR038522">
    <property type="entry name" value="T4/T6SS_DotU_sf"/>
</dbReference>
<sequence length="214" mass="24143">MKPADILHSVRGHMRDVALIVTRLNGHAEVMAPDRWQDHCLTVLDELDQQLAQSGAPASDRAQMIYAASCLLDETALRTLPEAQRLQWQATPLQVQRFGTLQGGEQVYEQISQALATPAPSLWLLACWQLVLALGFQGKYQHQDPAQRTQLIHKLDQSIGPIDTPVQTAQRKRRSLHWRSFSPWLWALLSCSLALIVYFLLQSWLHHAVSQLGS</sequence>
<gene>
    <name evidence="3" type="ORF">DFR38_106202</name>
</gene>
<dbReference type="EMBL" id="QJKC01000006">
    <property type="protein sequence ID" value="PXX48825.1"/>
    <property type="molecule type" value="Genomic_DNA"/>
</dbReference>
<feature type="domain" description="Type IV / VI secretion system DotU" evidence="2">
    <location>
        <begin position="14"/>
        <end position="202"/>
    </location>
</feature>
<keyword evidence="4" id="KW-1185">Reference proteome</keyword>
<dbReference type="AlphaFoldDB" id="A0A318JH35"/>
<dbReference type="InterPro" id="IPR017732">
    <property type="entry name" value="T4/T6SS_DotU"/>
</dbReference>
<keyword evidence="1" id="KW-1133">Transmembrane helix</keyword>
<evidence type="ECO:0000313" key="3">
    <source>
        <dbReference type="EMBL" id="PXX48825.1"/>
    </source>
</evidence>
<evidence type="ECO:0000256" key="1">
    <source>
        <dbReference type="SAM" id="Phobius"/>
    </source>
</evidence>
<dbReference type="PANTHER" id="PTHR38033">
    <property type="entry name" value="MEMBRANE PROTEIN-RELATED"/>
    <property type="match status" value="1"/>
</dbReference>
<dbReference type="Gene3D" id="1.25.40.590">
    <property type="entry name" value="Type IV / VI secretion system, DotU"/>
    <property type="match status" value="1"/>
</dbReference>
<name>A0A318JH35_9NEIS</name>
<dbReference type="RefSeq" id="WP_110313278.1">
    <property type="nucleotide sequence ID" value="NZ_QJKC01000006.1"/>
</dbReference>
<feature type="transmembrane region" description="Helical" evidence="1">
    <location>
        <begin position="181"/>
        <end position="201"/>
    </location>
</feature>
<dbReference type="Proteomes" id="UP000248395">
    <property type="component" value="Unassembled WGS sequence"/>
</dbReference>
<organism evidence="3 4">
    <name type="scientific">Aquitalea magnusonii</name>
    <dbReference type="NCBI Taxonomy" id="332411"/>
    <lineage>
        <taxon>Bacteria</taxon>
        <taxon>Pseudomonadati</taxon>
        <taxon>Pseudomonadota</taxon>
        <taxon>Betaproteobacteria</taxon>
        <taxon>Neisseriales</taxon>
        <taxon>Chromobacteriaceae</taxon>
        <taxon>Aquitalea</taxon>
    </lineage>
</organism>
<dbReference type="Pfam" id="PF09850">
    <property type="entry name" value="DotU"/>
    <property type="match status" value="1"/>
</dbReference>
<keyword evidence="1" id="KW-0812">Transmembrane</keyword>
<evidence type="ECO:0000259" key="2">
    <source>
        <dbReference type="Pfam" id="PF09850"/>
    </source>
</evidence>
<dbReference type="PANTHER" id="PTHR38033:SF1">
    <property type="entry name" value="DOTU FAMILY TYPE IV_VI SECRETION SYSTEM PROTEIN"/>
    <property type="match status" value="1"/>
</dbReference>